<evidence type="ECO:0000256" key="5">
    <source>
        <dbReference type="PROSITE-ProRule" id="PRU00042"/>
    </source>
</evidence>
<feature type="compositionally biased region" description="Basic and acidic residues" evidence="6">
    <location>
        <begin position="122"/>
        <end position="138"/>
    </location>
</feature>
<dbReference type="PANTHER" id="PTHR14003:SF19">
    <property type="entry name" value="YY2 TRANSCRIPTION FACTOR"/>
    <property type="match status" value="1"/>
</dbReference>
<dbReference type="SUPFAM" id="SSF57667">
    <property type="entry name" value="beta-beta-alpha zinc fingers"/>
    <property type="match status" value="1"/>
</dbReference>
<evidence type="ECO:0000256" key="1">
    <source>
        <dbReference type="ARBA" id="ARBA00022723"/>
    </source>
</evidence>
<dbReference type="GO" id="GO:0031519">
    <property type="term" value="C:PcG protein complex"/>
    <property type="evidence" value="ECO:0007669"/>
    <property type="project" value="TreeGrafter"/>
</dbReference>
<evidence type="ECO:0000256" key="4">
    <source>
        <dbReference type="ARBA" id="ARBA00022833"/>
    </source>
</evidence>
<feature type="region of interest" description="Disordered" evidence="6">
    <location>
        <begin position="122"/>
        <end position="164"/>
    </location>
</feature>
<sequence>MTTFWIKSSYGVVSILNDSPDDPGRPPISGALGTAGARTHPPSGSPRRQCPVCSKIFSCSGHLTRHLTVHTGAKRFECPSQDCHKRCSRQDNLTQHYRMHLPGHLAQEKSCVVRRLLDEMRAQRDEDRTGETQEEDSHQTTSNGDPTLRNHRGVPNSPTLCSSPEMFASDKEVVLCGRMPHSHCGSHSTSPSSTASRIPSTADMSGDVFDTLPRASSSSSMSTPSTTHPCSKSSDTRTLAMLTMRESESTWEGLETPLTTRFEQVALSFRLSYARVE</sequence>
<keyword evidence="4" id="KW-0862">Zinc</keyword>
<feature type="compositionally biased region" description="Low complexity" evidence="6">
    <location>
        <begin position="182"/>
        <end position="201"/>
    </location>
</feature>
<dbReference type="PROSITE" id="PS50157">
    <property type="entry name" value="ZINC_FINGER_C2H2_2"/>
    <property type="match status" value="2"/>
</dbReference>
<reference evidence="8 9" key="1">
    <citation type="journal article" date="2016" name="Mol. Biol. Evol.">
        <title>Comparative Genomics of Early-Diverging Mushroom-Forming Fungi Provides Insights into the Origins of Lignocellulose Decay Capabilities.</title>
        <authorList>
            <person name="Nagy L.G."/>
            <person name="Riley R."/>
            <person name="Tritt A."/>
            <person name="Adam C."/>
            <person name="Daum C."/>
            <person name="Floudas D."/>
            <person name="Sun H."/>
            <person name="Yadav J.S."/>
            <person name="Pangilinan J."/>
            <person name="Larsson K.H."/>
            <person name="Matsuura K."/>
            <person name="Barry K."/>
            <person name="Labutti K."/>
            <person name="Kuo R."/>
            <person name="Ohm R.A."/>
            <person name="Bhattacharya S.S."/>
            <person name="Shirouzu T."/>
            <person name="Yoshinaga Y."/>
            <person name="Martin F.M."/>
            <person name="Grigoriev I.V."/>
            <person name="Hibbett D.S."/>
        </authorList>
    </citation>
    <scope>NUCLEOTIDE SEQUENCE [LARGE SCALE GENOMIC DNA]</scope>
    <source>
        <strain evidence="8 9">TUFC12733</strain>
    </source>
</reference>
<dbReference type="GO" id="GO:0000978">
    <property type="term" value="F:RNA polymerase II cis-regulatory region sequence-specific DNA binding"/>
    <property type="evidence" value="ECO:0007669"/>
    <property type="project" value="TreeGrafter"/>
</dbReference>
<evidence type="ECO:0000313" key="9">
    <source>
        <dbReference type="Proteomes" id="UP000076738"/>
    </source>
</evidence>
<evidence type="ECO:0000256" key="6">
    <source>
        <dbReference type="SAM" id="MobiDB-lite"/>
    </source>
</evidence>
<dbReference type="GO" id="GO:0000981">
    <property type="term" value="F:DNA-binding transcription factor activity, RNA polymerase II-specific"/>
    <property type="evidence" value="ECO:0007669"/>
    <property type="project" value="TreeGrafter"/>
</dbReference>
<dbReference type="AlphaFoldDB" id="A0A167PJU0"/>
<feature type="region of interest" description="Disordered" evidence="6">
    <location>
        <begin position="17"/>
        <end position="47"/>
    </location>
</feature>
<dbReference type="GO" id="GO:0008270">
    <property type="term" value="F:zinc ion binding"/>
    <property type="evidence" value="ECO:0007669"/>
    <property type="project" value="UniProtKB-KW"/>
</dbReference>
<dbReference type="Gene3D" id="3.30.160.60">
    <property type="entry name" value="Classic Zinc Finger"/>
    <property type="match status" value="2"/>
</dbReference>
<dbReference type="Pfam" id="PF00096">
    <property type="entry name" value="zf-C2H2"/>
    <property type="match status" value="1"/>
</dbReference>
<feature type="compositionally biased region" description="Low complexity" evidence="6">
    <location>
        <begin position="216"/>
        <end position="227"/>
    </location>
</feature>
<feature type="domain" description="C2H2-type" evidence="7">
    <location>
        <begin position="48"/>
        <end position="75"/>
    </location>
</feature>
<feature type="region of interest" description="Disordered" evidence="6">
    <location>
        <begin position="182"/>
        <end position="236"/>
    </location>
</feature>
<dbReference type="FunFam" id="3.30.160.60:FF:000446">
    <property type="entry name" value="Zinc finger protein"/>
    <property type="match status" value="1"/>
</dbReference>
<dbReference type="InterPro" id="IPR036236">
    <property type="entry name" value="Znf_C2H2_sf"/>
</dbReference>
<keyword evidence="3 5" id="KW-0863">Zinc-finger</keyword>
<keyword evidence="1" id="KW-0479">Metal-binding</keyword>
<dbReference type="GO" id="GO:0000785">
    <property type="term" value="C:chromatin"/>
    <property type="evidence" value="ECO:0007669"/>
    <property type="project" value="TreeGrafter"/>
</dbReference>
<dbReference type="Proteomes" id="UP000076738">
    <property type="component" value="Unassembled WGS sequence"/>
</dbReference>
<evidence type="ECO:0000256" key="2">
    <source>
        <dbReference type="ARBA" id="ARBA00022737"/>
    </source>
</evidence>
<evidence type="ECO:0000256" key="3">
    <source>
        <dbReference type="ARBA" id="ARBA00022771"/>
    </source>
</evidence>
<dbReference type="OrthoDB" id="6365676at2759"/>
<protein>
    <recommendedName>
        <fullName evidence="7">C2H2-type domain-containing protein</fullName>
    </recommendedName>
</protein>
<keyword evidence="9" id="KW-1185">Reference proteome</keyword>
<dbReference type="STRING" id="1330018.A0A167PJU0"/>
<feature type="domain" description="C2H2-type" evidence="7">
    <location>
        <begin position="76"/>
        <end position="100"/>
    </location>
</feature>
<organism evidence="8 9">
    <name type="scientific">Calocera viscosa (strain TUFC12733)</name>
    <dbReference type="NCBI Taxonomy" id="1330018"/>
    <lineage>
        <taxon>Eukaryota</taxon>
        <taxon>Fungi</taxon>
        <taxon>Dikarya</taxon>
        <taxon>Basidiomycota</taxon>
        <taxon>Agaricomycotina</taxon>
        <taxon>Dacrymycetes</taxon>
        <taxon>Dacrymycetales</taxon>
        <taxon>Dacrymycetaceae</taxon>
        <taxon>Calocera</taxon>
    </lineage>
</organism>
<accession>A0A167PJU0</accession>
<dbReference type="InterPro" id="IPR013087">
    <property type="entry name" value="Znf_C2H2_type"/>
</dbReference>
<dbReference type="GO" id="GO:0005667">
    <property type="term" value="C:transcription regulator complex"/>
    <property type="evidence" value="ECO:0007669"/>
    <property type="project" value="TreeGrafter"/>
</dbReference>
<name>A0A167PJU0_CALVF</name>
<evidence type="ECO:0000259" key="7">
    <source>
        <dbReference type="PROSITE" id="PS50157"/>
    </source>
</evidence>
<proteinExistence type="predicted"/>
<dbReference type="PROSITE" id="PS00028">
    <property type="entry name" value="ZINC_FINGER_C2H2_1"/>
    <property type="match status" value="2"/>
</dbReference>
<gene>
    <name evidence="8" type="ORF">CALVIDRAFT_422270</name>
</gene>
<dbReference type="PANTHER" id="PTHR14003">
    <property type="entry name" value="TRANSCRIPTIONAL REPRESSOR PROTEIN YY"/>
    <property type="match status" value="1"/>
</dbReference>
<keyword evidence="2" id="KW-0677">Repeat</keyword>
<dbReference type="EMBL" id="KV417274">
    <property type="protein sequence ID" value="KZO98871.1"/>
    <property type="molecule type" value="Genomic_DNA"/>
</dbReference>
<dbReference type="SMART" id="SM00355">
    <property type="entry name" value="ZnF_C2H2"/>
    <property type="match status" value="2"/>
</dbReference>
<evidence type="ECO:0000313" key="8">
    <source>
        <dbReference type="EMBL" id="KZO98871.1"/>
    </source>
</evidence>